<dbReference type="Gene3D" id="3.40.50.150">
    <property type="entry name" value="Vaccinia Virus protein VP39"/>
    <property type="match status" value="1"/>
</dbReference>
<accession>A0ABT0HQY8</accession>
<comment type="caution">
    <text evidence="3">The sequence shown here is derived from an EMBL/GenBank/DDBJ whole genome shotgun (WGS) entry which is preliminary data.</text>
</comment>
<evidence type="ECO:0000313" key="3">
    <source>
        <dbReference type="EMBL" id="MCK8494599.1"/>
    </source>
</evidence>
<dbReference type="SUPFAM" id="SSF53335">
    <property type="entry name" value="S-adenosyl-L-methionine-dependent methyltransferases"/>
    <property type="match status" value="1"/>
</dbReference>
<dbReference type="EMBL" id="JALPRF010000003">
    <property type="protein sequence ID" value="MCK8494599.1"/>
    <property type="molecule type" value="Genomic_DNA"/>
</dbReference>
<organism evidence="3 4">
    <name type="scientific">Spirosoma liriopis</name>
    <dbReference type="NCBI Taxonomy" id="2937440"/>
    <lineage>
        <taxon>Bacteria</taxon>
        <taxon>Pseudomonadati</taxon>
        <taxon>Bacteroidota</taxon>
        <taxon>Cytophagia</taxon>
        <taxon>Cytophagales</taxon>
        <taxon>Cytophagaceae</taxon>
        <taxon>Spirosoma</taxon>
    </lineage>
</organism>
<dbReference type="Proteomes" id="UP001202180">
    <property type="component" value="Unassembled WGS sequence"/>
</dbReference>
<dbReference type="InterPro" id="IPR013216">
    <property type="entry name" value="Methyltransf_11"/>
</dbReference>
<feature type="domain" description="Methyltransferase type 11" evidence="2">
    <location>
        <begin position="130"/>
        <end position="195"/>
    </location>
</feature>
<feature type="transmembrane region" description="Helical" evidence="1">
    <location>
        <begin position="21"/>
        <end position="39"/>
    </location>
</feature>
<evidence type="ECO:0000313" key="4">
    <source>
        <dbReference type="Proteomes" id="UP001202180"/>
    </source>
</evidence>
<dbReference type="Pfam" id="PF08241">
    <property type="entry name" value="Methyltransf_11"/>
    <property type="match status" value="1"/>
</dbReference>
<dbReference type="GO" id="GO:0032259">
    <property type="term" value="P:methylation"/>
    <property type="evidence" value="ECO:0007669"/>
    <property type="project" value="UniProtKB-KW"/>
</dbReference>
<name>A0ABT0HQY8_9BACT</name>
<keyword evidence="1" id="KW-0472">Membrane</keyword>
<dbReference type="RefSeq" id="WP_248479106.1">
    <property type="nucleotide sequence ID" value="NZ_JALPRF010000003.1"/>
</dbReference>
<keyword evidence="1" id="KW-0812">Transmembrane</keyword>
<evidence type="ECO:0000256" key="1">
    <source>
        <dbReference type="SAM" id="Phobius"/>
    </source>
</evidence>
<feature type="transmembrane region" description="Helical" evidence="1">
    <location>
        <begin position="45"/>
        <end position="69"/>
    </location>
</feature>
<protein>
    <submittedName>
        <fullName evidence="3">Methyltransferase domain-containing protein</fullName>
    </submittedName>
</protein>
<reference evidence="3 4" key="1">
    <citation type="submission" date="2022-04" db="EMBL/GenBank/DDBJ databases">
        <title>Spirosoma sp. strain RP8 genome sequencing and assembly.</title>
        <authorList>
            <person name="Jung Y."/>
        </authorList>
    </citation>
    <scope>NUCLEOTIDE SEQUENCE [LARGE SCALE GENOMIC DNA]</scope>
    <source>
        <strain evidence="3 4">RP8</strain>
    </source>
</reference>
<keyword evidence="4" id="KW-1185">Reference proteome</keyword>
<dbReference type="GO" id="GO:0008168">
    <property type="term" value="F:methyltransferase activity"/>
    <property type="evidence" value="ECO:0007669"/>
    <property type="project" value="UniProtKB-KW"/>
</dbReference>
<dbReference type="InterPro" id="IPR029063">
    <property type="entry name" value="SAM-dependent_MTases_sf"/>
</dbReference>
<keyword evidence="1" id="KW-1133">Transmembrane helix</keyword>
<keyword evidence="3" id="KW-0808">Transferase</keyword>
<evidence type="ECO:0000259" key="2">
    <source>
        <dbReference type="Pfam" id="PF08241"/>
    </source>
</evidence>
<proteinExistence type="predicted"/>
<sequence>MEQIRKPFQGIGNIIRFNWHLYAWAIGAVGMLLGISQLSSGLLSLLLTGLAVGIVLSTLLSWIVSYYVYDRSDLYAFTWLTSVSRCLPSSILTFHAGFDETSALIQKYYPMAHLQVFDFYDPHLHTEISIQRARKAYPAYPNTQSIQTSSIPLPNEVADSIFIVLSAHEIRNHAERTRFFCELKRVLKSSGHIVVVEHLRNSLNFLAYNIGFFHFLPESAWMTTFNQAALRVGNQFRITHFITVYVLEKDDSSC</sequence>
<keyword evidence="3" id="KW-0489">Methyltransferase</keyword>
<gene>
    <name evidence="3" type="ORF">M0L20_22210</name>
</gene>